<protein>
    <submittedName>
        <fullName evidence="1">Uncharacterized protein</fullName>
    </submittedName>
</protein>
<dbReference type="Proteomes" id="UP001165960">
    <property type="component" value="Unassembled WGS sequence"/>
</dbReference>
<comment type="caution">
    <text evidence="1">The sequence shown here is derived from an EMBL/GenBank/DDBJ whole genome shotgun (WGS) entry which is preliminary data.</text>
</comment>
<dbReference type="EMBL" id="QTSX02001457">
    <property type="protein sequence ID" value="KAJ9081794.1"/>
    <property type="molecule type" value="Genomic_DNA"/>
</dbReference>
<accession>A0ACC2U4V3</accession>
<gene>
    <name evidence="1" type="ORF">DSO57_1010906</name>
</gene>
<proteinExistence type="predicted"/>
<keyword evidence="2" id="KW-1185">Reference proteome</keyword>
<name>A0ACC2U4V3_9FUNG</name>
<sequence length="102" mass="11152">MSHLKLSENDEEFLNSPMETNSPNYVPRHGNVPMSKSNTPAEVASIKGKIQDLNARIQHQVLTGDQEPAVPALTIPPLTMKSRVKPQEVGLSAAEILKNLVL</sequence>
<evidence type="ECO:0000313" key="2">
    <source>
        <dbReference type="Proteomes" id="UP001165960"/>
    </source>
</evidence>
<evidence type="ECO:0000313" key="1">
    <source>
        <dbReference type="EMBL" id="KAJ9081794.1"/>
    </source>
</evidence>
<reference evidence="1" key="1">
    <citation type="submission" date="2022-04" db="EMBL/GenBank/DDBJ databases">
        <title>Genome of the entomopathogenic fungus Entomophthora muscae.</title>
        <authorList>
            <person name="Elya C."/>
            <person name="Lovett B.R."/>
            <person name="Lee E."/>
            <person name="Macias A.M."/>
            <person name="Hajek A.E."/>
            <person name="De Bivort B.L."/>
            <person name="Kasson M.T."/>
            <person name="De Fine Licht H.H."/>
            <person name="Stajich J.E."/>
        </authorList>
    </citation>
    <scope>NUCLEOTIDE SEQUENCE</scope>
    <source>
        <strain evidence="1">Berkeley</strain>
    </source>
</reference>
<organism evidence="1 2">
    <name type="scientific">Entomophthora muscae</name>
    <dbReference type="NCBI Taxonomy" id="34485"/>
    <lineage>
        <taxon>Eukaryota</taxon>
        <taxon>Fungi</taxon>
        <taxon>Fungi incertae sedis</taxon>
        <taxon>Zoopagomycota</taxon>
        <taxon>Entomophthoromycotina</taxon>
        <taxon>Entomophthoromycetes</taxon>
        <taxon>Entomophthorales</taxon>
        <taxon>Entomophthoraceae</taxon>
        <taxon>Entomophthora</taxon>
    </lineage>
</organism>